<evidence type="ECO:0000313" key="4">
    <source>
        <dbReference type="Proteomes" id="UP000297288"/>
    </source>
</evidence>
<dbReference type="Pfam" id="PF01875">
    <property type="entry name" value="Memo"/>
    <property type="match status" value="1"/>
</dbReference>
<dbReference type="InterPro" id="IPR002737">
    <property type="entry name" value="MEMO1_fam"/>
</dbReference>
<accession>A0A4Z0W248</accession>
<proteinExistence type="inferred from homology"/>
<protein>
    <recommendedName>
        <fullName evidence="2">MEMO1 family protein E4650_06285</fullName>
    </recommendedName>
</protein>
<dbReference type="AlphaFoldDB" id="A0A4Z0W248"/>
<reference evidence="3 4" key="1">
    <citation type="submission" date="2019-04" db="EMBL/GenBank/DDBJ databases">
        <title>Draft genome sequence data and analysis of a Fermenting Bacterium, Geotoga petraea strain HO-Geo1, isolated from heavy-oil petroleum reservoir in Russia.</title>
        <authorList>
            <person name="Grouzdev D.S."/>
            <person name="Semenova E.M."/>
            <person name="Sokolova D.S."/>
            <person name="Tourova T.P."/>
            <person name="Poltaraus A.B."/>
            <person name="Nazina T.N."/>
        </authorList>
    </citation>
    <scope>NUCLEOTIDE SEQUENCE [LARGE SCALE GENOMIC DNA]</scope>
    <source>
        <strain evidence="3 4">HO-Geo1</strain>
    </source>
</reference>
<comment type="similarity">
    <text evidence="1 2">Belongs to the MEMO1 family.</text>
</comment>
<dbReference type="OrthoDB" id="9785549at2"/>
<name>A0A4Z0W248_9BACT</name>
<dbReference type="PANTHER" id="PTHR11060:SF0">
    <property type="entry name" value="PROTEIN MEMO1"/>
    <property type="match status" value="1"/>
</dbReference>
<dbReference type="PANTHER" id="PTHR11060">
    <property type="entry name" value="PROTEIN MEMO1"/>
    <property type="match status" value="1"/>
</dbReference>
<dbReference type="NCBIfam" id="TIGR04336">
    <property type="entry name" value="AmmeMemoSam_B"/>
    <property type="match status" value="1"/>
</dbReference>
<dbReference type="CDD" id="cd07361">
    <property type="entry name" value="MEMO_like"/>
    <property type="match status" value="1"/>
</dbReference>
<dbReference type="Proteomes" id="UP000297288">
    <property type="component" value="Unassembled WGS sequence"/>
</dbReference>
<evidence type="ECO:0000256" key="1">
    <source>
        <dbReference type="ARBA" id="ARBA00006315"/>
    </source>
</evidence>
<sequence length="265" mass="30060">MIRKPVAAGRFYPSSKKELLSLIEFLFEKKPKSNKNDYQKRGLILPHAGYVYSGKIAARAIEKVKGKPKNIYIIGPNHTGLGEDISIMDKSEWATPLGNVPINKTKADELCNLLGIEPDYKAHLSEHSIEVQLPLLQYWFEQDIRIIPIAMKDQSKHTAKTLGEILEQVSSKEDLIIASTDLNHYESQKTTVEKDELIIEDIKNRDIEKLYEHIMKERISMCGYGPTSVLLQQNFNKIEIVSHSTSGETLDEYETVVGYLSAVLE</sequence>
<dbReference type="RefSeq" id="WP_135402888.1">
    <property type="nucleotide sequence ID" value="NZ_SRME01000003.1"/>
</dbReference>
<dbReference type="HAMAP" id="MF_00055">
    <property type="entry name" value="MEMO1"/>
    <property type="match status" value="1"/>
</dbReference>
<gene>
    <name evidence="3" type="primary">amrB</name>
    <name evidence="3" type="ORF">E4650_06285</name>
</gene>
<dbReference type="SUPFAM" id="SSF53213">
    <property type="entry name" value="LigB-like"/>
    <property type="match status" value="1"/>
</dbReference>
<organism evidence="3 4">
    <name type="scientific">Geotoga petraea</name>
    <dbReference type="NCBI Taxonomy" id="28234"/>
    <lineage>
        <taxon>Bacteria</taxon>
        <taxon>Thermotogati</taxon>
        <taxon>Thermotogota</taxon>
        <taxon>Thermotogae</taxon>
        <taxon>Petrotogales</taxon>
        <taxon>Petrotogaceae</taxon>
        <taxon>Geotoga</taxon>
    </lineage>
</organism>
<dbReference type="EMBL" id="SRME01000003">
    <property type="protein sequence ID" value="TGG87946.1"/>
    <property type="molecule type" value="Genomic_DNA"/>
</dbReference>
<evidence type="ECO:0000313" key="3">
    <source>
        <dbReference type="EMBL" id="TGG87946.1"/>
    </source>
</evidence>
<evidence type="ECO:0000256" key="2">
    <source>
        <dbReference type="HAMAP-Rule" id="MF_00055"/>
    </source>
</evidence>
<dbReference type="Gene3D" id="3.40.830.10">
    <property type="entry name" value="LigB-like"/>
    <property type="match status" value="1"/>
</dbReference>
<comment type="caution">
    <text evidence="3">The sequence shown here is derived from an EMBL/GenBank/DDBJ whole genome shotgun (WGS) entry which is preliminary data.</text>
</comment>